<gene>
    <name evidence="2" type="ORF">M413DRAFT_256734</name>
</gene>
<keyword evidence="1" id="KW-1133">Transmembrane helix</keyword>
<dbReference type="EMBL" id="KN831795">
    <property type="protein sequence ID" value="KIM37825.1"/>
    <property type="molecule type" value="Genomic_DNA"/>
</dbReference>
<evidence type="ECO:0000313" key="2">
    <source>
        <dbReference type="EMBL" id="KIM37825.1"/>
    </source>
</evidence>
<evidence type="ECO:0000256" key="1">
    <source>
        <dbReference type="SAM" id="Phobius"/>
    </source>
</evidence>
<dbReference type="AlphaFoldDB" id="A0A0C3BM91"/>
<dbReference type="HOGENOM" id="CLU_2961031_0_0_1"/>
<keyword evidence="1" id="KW-0812">Transmembrane</keyword>
<keyword evidence="1" id="KW-0472">Membrane</keyword>
<reference evidence="2 3" key="1">
    <citation type="submission" date="2014-04" db="EMBL/GenBank/DDBJ databases">
        <authorList>
            <consortium name="DOE Joint Genome Institute"/>
            <person name="Kuo A."/>
            <person name="Gay G."/>
            <person name="Dore J."/>
            <person name="Kohler A."/>
            <person name="Nagy L.G."/>
            <person name="Floudas D."/>
            <person name="Copeland A."/>
            <person name="Barry K.W."/>
            <person name="Cichocki N."/>
            <person name="Veneault-Fourrey C."/>
            <person name="LaButti K."/>
            <person name="Lindquist E.A."/>
            <person name="Lipzen A."/>
            <person name="Lundell T."/>
            <person name="Morin E."/>
            <person name="Murat C."/>
            <person name="Sun H."/>
            <person name="Tunlid A."/>
            <person name="Henrissat B."/>
            <person name="Grigoriev I.V."/>
            <person name="Hibbett D.S."/>
            <person name="Martin F."/>
            <person name="Nordberg H.P."/>
            <person name="Cantor M.N."/>
            <person name="Hua S.X."/>
        </authorList>
    </citation>
    <scope>NUCLEOTIDE SEQUENCE [LARGE SCALE GENOMIC DNA]</scope>
    <source>
        <strain evidence="3">h7</strain>
    </source>
</reference>
<proteinExistence type="predicted"/>
<evidence type="ECO:0000313" key="3">
    <source>
        <dbReference type="Proteomes" id="UP000053424"/>
    </source>
</evidence>
<sequence>MHINPCLLFAFTYLSVTFPKSSPCATLYFPNFSHLHMSIAFLASLIMIIDPDLRSFFLI</sequence>
<keyword evidence="3" id="KW-1185">Reference proteome</keyword>
<feature type="transmembrane region" description="Helical" evidence="1">
    <location>
        <begin position="34"/>
        <end position="53"/>
    </location>
</feature>
<dbReference type="Proteomes" id="UP000053424">
    <property type="component" value="Unassembled WGS sequence"/>
</dbReference>
<organism evidence="2 3">
    <name type="scientific">Hebeloma cylindrosporum</name>
    <dbReference type="NCBI Taxonomy" id="76867"/>
    <lineage>
        <taxon>Eukaryota</taxon>
        <taxon>Fungi</taxon>
        <taxon>Dikarya</taxon>
        <taxon>Basidiomycota</taxon>
        <taxon>Agaricomycotina</taxon>
        <taxon>Agaricomycetes</taxon>
        <taxon>Agaricomycetidae</taxon>
        <taxon>Agaricales</taxon>
        <taxon>Agaricineae</taxon>
        <taxon>Hymenogastraceae</taxon>
        <taxon>Hebeloma</taxon>
    </lineage>
</organism>
<reference evidence="3" key="2">
    <citation type="submission" date="2015-01" db="EMBL/GenBank/DDBJ databases">
        <title>Evolutionary Origins and Diversification of the Mycorrhizal Mutualists.</title>
        <authorList>
            <consortium name="DOE Joint Genome Institute"/>
            <consortium name="Mycorrhizal Genomics Consortium"/>
            <person name="Kohler A."/>
            <person name="Kuo A."/>
            <person name="Nagy L.G."/>
            <person name="Floudas D."/>
            <person name="Copeland A."/>
            <person name="Barry K.W."/>
            <person name="Cichocki N."/>
            <person name="Veneault-Fourrey C."/>
            <person name="LaButti K."/>
            <person name="Lindquist E.A."/>
            <person name="Lipzen A."/>
            <person name="Lundell T."/>
            <person name="Morin E."/>
            <person name="Murat C."/>
            <person name="Riley R."/>
            <person name="Ohm R."/>
            <person name="Sun H."/>
            <person name="Tunlid A."/>
            <person name="Henrissat B."/>
            <person name="Grigoriev I.V."/>
            <person name="Hibbett D.S."/>
            <person name="Martin F."/>
        </authorList>
    </citation>
    <scope>NUCLEOTIDE SEQUENCE [LARGE SCALE GENOMIC DNA]</scope>
    <source>
        <strain evidence="3">h7</strain>
    </source>
</reference>
<protein>
    <submittedName>
        <fullName evidence="2">Uncharacterized protein</fullName>
    </submittedName>
</protein>
<accession>A0A0C3BM91</accession>
<name>A0A0C3BM91_HEBCY</name>